<dbReference type="Gene3D" id="3.40.50.1820">
    <property type="entry name" value="alpha/beta hydrolase"/>
    <property type="match status" value="1"/>
</dbReference>
<dbReference type="PANTHER" id="PTHR43918">
    <property type="entry name" value="ACETYLCHOLINESTERASE"/>
    <property type="match status" value="1"/>
</dbReference>
<dbReference type="PRINTS" id="PR00878">
    <property type="entry name" value="CHOLNESTRASE"/>
</dbReference>
<keyword evidence="9" id="KW-1133">Transmembrane helix</keyword>
<feature type="transmembrane region" description="Helical" evidence="9">
    <location>
        <begin position="168"/>
        <end position="192"/>
    </location>
</feature>
<keyword evidence="4" id="KW-1015">Disulfide bond</keyword>
<keyword evidence="3" id="KW-0378">Hydrolase</keyword>
<keyword evidence="9" id="KW-0472">Membrane</keyword>
<feature type="active site" description="Charge relay system" evidence="7">
    <location>
        <position position="622"/>
    </location>
</feature>
<dbReference type="InterPro" id="IPR000997">
    <property type="entry name" value="Cholinesterase"/>
</dbReference>
<evidence type="ECO:0000256" key="7">
    <source>
        <dbReference type="PIRSR" id="PIRSR600997-1"/>
    </source>
</evidence>
<accession>A0A9J6E8T9</accession>
<comment type="caution">
    <text evidence="11">The sequence shown here is derived from an EMBL/GenBank/DDBJ whole genome shotgun (WGS) entry which is preliminary data.</text>
</comment>
<comment type="similarity">
    <text evidence="1">Belongs to the type-B carboxylesterase/lipase family.</text>
</comment>
<feature type="transmembrane region" description="Helical" evidence="9">
    <location>
        <begin position="56"/>
        <end position="77"/>
    </location>
</feature>
<dbReference type="AlphaFoldDB" id="A0A9J6E8T9"/>
<evidence type="ECO:0000256" key="4">
    <source>
        <dbReference type="ARBA" id="ARBA00023157"/>
    </source>
</evidence>
<proteinExistence type="inferred from homology"/>
<dbReference type="GO" id="GO:0006581">
    <property type="term" value="P:acetylcholine catabolic process"/>
    <property type="evidence" value="ECO:0007669"/>
    <property type="project" value="TreeGrafter"/>
</dbReference>
<keyword evidence="2" id="KW-0719">Serine esterase</keyword>
<feature type="active site" description="Charge relay system" evidence="7">
    <location>
        <position position="510"/>
    </location>
</feature>
<dbReference type="PANTHER" id="PTHR43918:SF4">
    <property type="entry name" value="CARBOXYLIC ESTER HYDROLASE"/>
    <property type="match status" value="1"/>
</dbReference>
<dbReference type="InterPro" id="IPR002018">
    <property type="entry name" value="CarbesteraseB"/>
</dbReference>
<evidence type="ECO:0000256" key="3">
    <source>
        <dbReference type="ARBA" id="ARBA00022801"/>
    </source>
</evidence>
<evidence type="ECO:0000256" key="5">
    <source>
        <dbReference type="ARBA" id="ARBA00023180"/>
    </source>
</evidence>
<dbReference type="GO" id="GO:0003990">
    <property type="term" value="F:acetylcholinesterase activity"/>
    <property type="evidence" value="ECO:0007669"/>
    <property type="project" value="UniProtKB-EC"/>
</dbReference>
<reference evidence="11" key="2">
    <citation type="submission" date="2021-09" db="EMBL/GenBank/DDBJ databases">
        <authorList>
            <person name="Jia N."/>
            <person name="Wang J."/>
            <person name="Shi W."/>
            <person name="Du L."/>
            <person name="Sun Y."/>
            <person name="Zhan W."/>
            <person name="Jiang J."/>
            <person name="Wang Q."/>
            <person name="Zhang B."/>
            <person name="Ji P."/>
            <person name="Sakyi L.B."/>
            <person name="Cui X."/>
            <person name="Yuan T."/>
            <person name="Jiang B."/>
            <person name="Yang W."/>
            <person name="Lam T.T.-Y."/>
            <person name="Chang Q."/>
            <person name="Ding S."/>
            <person name="Wang X."/>
            <person name="Zhu J."/>
            <person name="Ruan X."/>
            <person name="Zhao L."/>
            <person name="Wei J."/>
            <person name="Que T."/>
            <person name="Du C."/>
            <person name="Cheng J."/>
            <person name="Dai P."/>
            <person name="Han X."/>
            <person name="Huang E."/>
            <person name="Gao Y."/>
            <person name="Liu J."/>
            <person name="Shao H."/>
            <person name="Ye R."/>
            <person name="Li L."/>
            <person name="Wei W."/>
            <person name="Wang X."/>
            <person name="Wang C."/>
            <person name="Huo Q."/>
            <person name="Li W."/>
            <person name="Guo W."/>
            <person name="Chen H."/>
            <person name="Chen S."/>
            <person name="Zhou L."/>
            <person name="Zhou L."/>
            <person name="Ni X."/>
            <person name="Tian J."/>
            <person name="Zhou Y."/>
            <person name="Sheng Y."/>
            <person name="Liu T."/>
            <person name="Pan Y."/>
            <person name="Xia L."/>
            <person name="Li J."/>
            <person name="Zhao F."/>
            <person name="Cao W."/>
        </authorList>
    </citation>
    <scope>NUCLEOTIDE SEQUENCE</scope>
    <source>
        <strain evidence="11">Rmic-2018</strain>
        <tissue evidence="11">Larvae</tissue>
    </source>
</reference>
<evidence type="ECO:0000313" key="12">
    <source>
        <dbReference type="Proteomes" id="UP000821866"/>
    </source>
</evidence>
<dbReference type="GO" id="GO:0019695">
    <property type="term" value="P:choline metabolic process"/>
    <property type="evidence" value="ECO:0007669"/>
    <property type="project" value="TreeGrafter"/>
</dbReference>
<evidence type="ECO:0000256" key="8">
    <source>
        <dbReference type="SAM" id="MobiDB-lite"/>
    </source>
</evidence>
<evidence type="ECO:0000256" key="9">
    <source>
        <dbReference type="SAM" id="Phobius"/>
    </source>
</evidence>
<evidence type="ECO:0000256" key="2">
    <source>
        <dbReference type="ARBA" id="ARBA00022487"/>
    </source>
</evidence>
<feature type="region of interest" description="Disordered" evidence="8">
    <location>
        <begin position="32"/>
        <end position="51"/>
    </location>
</feature>
<protein>
    <recommendedName>
        <fullName evidence="10">Carboxylesterase type B domain-containing protein</fullName>
    </recommendedName>
</protein>
<dbReference type="InterPro" id="IPR019826">
    <property type="entry name" value="Carboxylesterase_B_AS"/>
</dbReference>
<dbReference type="PROSITE" id="PS00122">
    <property type="entry name" value="CARBOXYLESTERASE_B_1"/>
    <property type="match status" value="1"/>
</dbReference>
<dbReference type="Pfam" id="PF00135">
    <property type="entry name" value="COesterase"/>
    <property type="match status" value="1"/>
</dbReference>
<dbReference type="Proteomes" id="UP000821866">
    <property type="component" value="Chromosome 3"/>
</dbReference>
<dbReference type="VEuPathDB" id="VectorBase:LOC119165374"/>
<feature type="active site" description="Acyl-ester intermediate" evidence="7">
    <location>
        <position position="380"/>
    </location>
</feature>
<evidence type="ECO:0000256" key="1">
    <source>
        <dbReference type="ARBA" id="ARBA00005964"/>
    </source>
</evidence>
<reference evidence="11" key="1">
    <citation type="journal article" date="2020" name="Cell">
        <title>Large-Scale Comparative Analyses of Tick Genomes Elucidate Their Genetic Diversity and Vector Capacities.</title>
        <authorList>
            <consortium name="Tick Genome and Microbiome Consortium (TIGMIC)"/>
            <person name="Jia N."/>
            <person name="Wang J."/>
            <person name="Shi W."/>
            <person name="Du L."/>
            <person name="Sun Y."/>
            <person name="Zhan W."/>
            <person name="Jiang J.F."/>
            <person name="Wang Q."/>
            <person name="Zhang B."/>
            <person name="Ji P."/>
            <person name="Bell-Sakyi L."/>
            <person name="Cui X.M."/>
            <person name="Yuan T.T."/>
            <person name="Jiang B.G."/>
            <person name="Yang W.F."/>
            <person name="Lam T.T."/>
            <person name="Chang Q.C."/>
            <person name="Ding S.J."/>
            <person name="Wang X.J."/>
            <person name="Zhu J.G."/>
            <person name="Ruan X.D."/>
            <person name="Zhao L."/>
            <person name="Wei J.T."/>
            <person name="Ye R.Z."/>
            <person name="Que T.C."/>
            <person name="Du C.H."/>
            <person name="Zhou Y.H."/>
            <person name="Cheng J.X."/>
            <person name="Dai P.F."/>
            <person name="Guo W.B."/>
            <person name="Han X.H."/>
            <person name="Huang E.J."/>
            <person name="Li L.F."/>
            <person name="Wei W."/>
            <person name="Gao Y.C."/>
            <person name="Liu J.Z."/>
            <person name="Shao H.Z."/>
            <person name="Wang X."/>
            <person name="Wang C.C."/>
            <person name="Yang T.C."/>
            <person name="Huo Q.B."/>
            <person name="Li W."/>
            <person name="Chen H.Y."/>
            <person name="Chen S.E."/>
            <person name="Zhou L.G."/>
            <person name="Ni X.B."/>
            <person name="Tian J.H."/>
            <person name="Sheng Y."/>
            <person name="Liu T."/>
            <person name="Pan Y.S."/>
            <person name="Xia L.Y."/>
            <person name="Li J."/>
            <person name="Zhao F."/>
            <person name="Cao W.C."/>
        </authorList>
    </citation>
    <scope>NUCLEOTIDE SEQUENCE</scope>
    <source>
        <strain evidence="11">Rmic-2018</strain>
    </source>
</reference>
<dbReference type="GO" id="GO:0005615">
    <property type="term" value="C:extracellular space"/>
    <property type="evidence" value="ECO:0007669"/>
    <property type="project" value="TreeGrafter"/>
</dbReference>
<evidence type="ECO:0000313" key="11">
    <source>
        <dbReference type="EMBL" id="KAH8030742.1"/>
    </source>
</evidence>
<dbReference type="EMBL" id="JABSTU010000005">
    <property type="protein sequence ID" value="KAH8030742.1"/>
    <property type="molecule type" value="Genomic_DNA"/>
</dbReference>
<feature type="region of interest" description="Disordered" evidence="8">
    <location>
        <begin position="85"/>
        <end position="104"/>
    </location>
</feature>
<keyword evidence="5" id="KW-0325">Glycoprotein</keyword>
<dbReference type="SUPFAM" id="SSF53474">
    <property type="entry name" value="alpha/beta-Hydrolases"/>
    <property type="match status" value="1"/>
</dbReference>
<dbReference type="GO" id="GO:0005886">
    <property type="term" value="C:plasma membrane"/>
    <property type="evidence" value="ECO:0007669"/>
    <property type="project" value="TreeGrafter"/>
</dbReference>
<evidence type="ECO:0000256" key="6">
    <source>
        <dbReference type="ARBA" id="ARBA00048484"/>
    </source>
</evidence>
<comment type="catalytic activity">
    <reaction evidence="6">
        <text>acetylcholine + H2O = choline + acetate + H(+)</text>
        <dbReference type="Rhea" id="RHEA:17561"/>
        <dbReference type="ChEBI" id="CHEBI:15354"/>
        <dbReference type="ChEBI" id="CHEBI:15355"/>
        <dbReference type="ChEBI" id="CHEBI:15377"/>
        <dbReference type="ChEBI" id="CHEBI:15378"/>
        <dbReference type="ChEBI" id="CHEBI:30089"/>
        <dbReference type="EC" id="3.1.1.7"/>
    </reaction>
</comment>
<evidence type="ECO:0000259" key="10">
    <source>
        <dbReference type="Pfam" id="PF00135"/>
    </source>
</evidence>
<feature type="domain" description="Carboxylesterase type B" evidence="10">
    <location>
        <begin position="196"/>
        <end position="666"/>
    </location>
</feature>
<gene>
    <name evidence="11" type="ORF">HPB51_011542</name>
</gene>
<keyword evidence="9" id="KW-0812">Transmembrane</keyword>
<organism evidence="11 12">
    <name type="scientific">Rhipicephalus microplus</name>
    <name type="common">Cattle tick</name>
    <name type="synonym">Boophilus microplus</name>
    <dbReference type="NCBI Taxonomy" id="6941"/>
    <lineage>
        <taxon>Eukaryota</taxon>
        <taxon>Metazoa</taxon>
        <taxon>Ecdysozoa</taxon>
        <taxon>Arthropoda</taxon>
        <taxon>Chelicerata</taxon>
        <taxon>Arachnida</taxon>
        <taxon>Acari</taxon>
        <taxon>Parasitiformes</taxon>
        <taxon>Ixodida</taxon>
        <taxon>Ixodoidea</taxon>
        <taxon>Ixodidae</taxon>
        <taxon>Rhipicephalinae</taxon>
        <taxon>Rhipicephalus</taxon>
        <taxon>Boophilus</taxon>
    </lineage>
</organism>
<dbReference type="InterPro" id="IPR050654">
    <property type="entry name" value="AChE-related_enzymes"/>
</dbReference>
<sequence length="717" mass="77709">MTPARDAAELLGQLFPDTPARIKKREWPGMAVTADPIDRPNPVPSAHEPHSDRRPLYVLGITAVAVFAAIVIGIAMMRRASEKQIARGHQRKVTSSVAEPGTKANLPPKELAAQWFGVHDISDAEGRASNKKPEEQVSLRGAVSCLSIRTNTLENQCFQALEQPEATIGAVIMTAMAALVFLLAIASCAAAFDVEATTGLGVVRGKRVDVLGRSLDVYSGVPYAQPPLGERRFRPPEALQSWDGVIDATNRKIGCAQTLFNEILVNGVELTEDCLHLNIWTPTERSQLSVPVLVSFHGGGFSYGSANTEVFSGAALAAKTGLVVVAPNYRLDILGFLDANSTEAPGNVGLMDQNIALRWVQEHIHHFGGDPFQVTVFGISAGGMSAHSHVLSPMSRGLFKRACLMSGTLNSPDFVEHVSDSISKGNIVARVVGCADDTATLTSNPESVVACLRTKTTAELLQAAAESFNTKIFTFLPTYPNQFMPKEPALAVKEGSFNQADLIVGVTTDEGAVALLYPPREELWGDMIEVMDEDFLNKSLREITFTWLKGNSTYNLEAYTANARDKIALRRAYVDFISDRTFVCPMHYTAEGHSGHGQPVYSLVFSYRSVKSPLPAWMGAPHGEDVSYLYGAPLVHPEKYDAQDAAMSETMMEMLSTFASTGGERHGPGVPPHGYAIDQEHMGPKHFGFIKKCSRRGPDLIPQAAVQQSSTMTCKRP</sequence>
<keyword evidence="12" id="KW-1185">Reference proteome</keyword>
<dbReference type="InterPro" id="IPR029058">
    <property type="entry name" value="AB_hydrolase_fold"/>
</dbReference>
<name>A0A9J6E8T9_RHIMP</name>